<keyword evidence="1" id="KW-1133">Transmembrane helix</keyword>
<dbReference type="OrthoDB" id="1095660at2759"/>
<evidence type="ECO:0000313" key="3">
    <source>
        <dbReference type="Proteomes" id="UP000327013"/>
    </source>
</evidence>
<proteinExistence type="predicted"/>
<dbReference type="PANTHER" id="PTHR36714:SF7">
    <property type="entry name" value="TRANSMEMBRANE PROTEIN"/>
    <property type="match status" value="1"/>
</dbReference>
<evidence type="ECO:0000256" key="1">
    <source>
        <dbReference type="SAM" id="Phobius"/>
    </source>
</evidence>
<feature type="transmembrane region" description="Helical" evidence="1">
    <location>
        <begin position="199"/>
        <end position="217"/>
    </location>
</feature>
<keyword evidence="1" id="KW-0812">Transmembrane</keyword>
<keyword evidence="3" id="KW-1185">Reference proteome</keyword>
<gene>
    <name evidence="2" type="ORF">FH972_009107</name>
</gene>
<name>A0A5N6R0U4_9ROSI</name>
<protein>
    <submittedName>
        <fullName evidence="2">Uncharacterized protein</fullName>
    </submittedName>
</protein>
<reference evidence="2 3" key="1">
    <citation type="submission" date="2019-06" db="EMBL/GenBank/DDBJ databases">
        <title>A chromosomal-level reference genome of Carpinus fangiana (Coryloideae, Betulaceae).</title>
        <authorList>
            <person name="Yang X."/>
            <person name="Wang Z."/>
            <person name="Zhang L."/>
            <person name="Hao G."/>
            <person name="Liu J."/>
            <person name="Yang Y."/>
        </authorList>
    </citation>
    <scope>NUCLEOTIDE SEQUENCE [LARGE SCALE GENOMIC DNA]</scope>
    <source>
        <strain evidence="2">Cfa_2016G</strain>
        <tissue evidence="2">Leaf</tissue>
    </source>
</reference>
<feature type="transmembrane region" description="Helical" evidence="1">
    <location>
        <begin position="166"/>
        <end position="187"/>
    </location>
</feature>
<feature type="transmembrane region" description="Helical" evidence="1">
    <location>
        <begin position="287"/>
        <end position="310"/>
    </location>
</feature>
<feature type="transmembrane region" description="Helical" evidence="1">
    <location>
        <begin position="223"/>
        <end position="245"/>
    </location>
</feature>
<feature type="transmembrane region" description="Helical" evidence="1">
    <location>
        <begin position="42"/>
        <end position="62"/>
    </location>
</feature>
<dbReference type="PANTHER" id="PTHR36714">
    <property type="entry name" value="T23E23.1"/>
    <property type="match status" value="1"/>
</dbReference>
<sequence length="342" mass="39056">MEDNHVLLEQNLLLEDNPVTQNQKVGAFDIIKQASTIFSKNFNFIIFIFLTSLPLFFFMVYYEIFLQTTLVNASNILKKRSDSYSYYRLIVTESISPAIPQKSTKDVLPEFVQLGLLYLVPRHLLELCTIIVTVDLASKIHAEERVITLKEMMDRPIYGAKVRGTFVTSLCVLFLSTCTLSGSIWLATTYFAYWRRSTFSVFFLGFYGPIFVALLTKHLEWSAVWNMSIIISVLEGTYGIEALLHSAYFSGGSEWRGLLLMLVFFVWGQGLRLASLYFGWYEGGMGIVAQVGLLLLGNVLKWVVCMLYFYDCKKRTLEKKVDVELGRAIKVVDNMPKDADTE</sequence>
<organism evidence="2 3">
    <name type="scientific">Carpinus fangiana</name>
    <dbReference type="NCBI Taxonomy" id="176857"/>
    <lineage>
        <taxon>Eukaryota</taxon>
        <taxon>Viridiplantae</taxon>
        <taxon>Streptophyta</taxon>
        <taxon>Embryophyta</taxon>
        <taxon>Tracheophyta</taxon>
        <taxon>Spermatophyta</taxon>
        <taxon>Magnoliopsida</taxon>
        <taxon>eudicotyledons</taxon>
        <taxon>Gunneridae</taxon>
        <taxon>Pentapetalae</taxon>
        <taxon>rosids</taxon>
        <taxon>fabids</taxon>
        <taxon>Fagales</taxon>
        <taxon>Betulaceae</taxon>
        <taxon>Carpinus</taxon>
    </lineage>
</organism>
<keyword evidence="1" id="KW-0472">Membrane</keyword>
<dbReference type="Proteomes" id="UP000327013">
    <property type="component" value="Chromosome 3"/>
</dbReference>
<dbReference type="EMBL" id="CM017323">
    <property type="protein sequence ID" value="KAE8023413.1"/>
    <property type="molecule type" value="Genomic_DNA"/>
</dbReference>
<feature type="transmembrane region" description="Helical" evidence="1">
    <location>
        <begin position="257"/>
        <end position="281"/>
    </location>
</feature>
<dbReference type="AlphaFoldDB" id="A0A5N6R0U4"/>
<evidence type="ECO:0000313" key="2">
    <source>
        <dbReference type="EMBL" id="KAE8023413.1"/>
    </source>
</evidence>
<accession>A0A5N6R0U4</accession>